<reference evidence="9" key="2">
    <citation type="submission" date="2023-01" db="EMBL/GenBank/DDBJ databases">
        <authorList>
            <person name="Sun Q."/>
            <person name="Evtushenko L."/>
        </authorList>
    </citation>
    <scope>NUCLEOTIDE SEQUENCE</scope>
    <source>
        <strain evidence="9">VKM B-1606</strain>
    </source>
</reference>
<protein>
    <recommendedName>
        <fullName evidence="8">L,D-TPase catalytic domain-containing protein</fullName>
    </recommendedName>
</protein>
<name>A0A9W6IXN8_9HYPH</name>
<keyword evidence="3" id="KW-0808">Transferase</keyword>
<dbReference type="EMBL" id="BSFF01000003">
    <property type="protein sequence ID" value="GLK57006.1"/>
    <property type="molecule type" value="Genomic_DNA"/>
</dbReference>
<dbReference type="GO" id="GO:0008360">
    <property type="term" value="P:regulation of cell shape"/>
    <property type="evidence" value="ECO:0007669"/>
    <property type="project" value="UniProtKB-UniRule"/>
</dbReference>
<comment type="similarity">
    <text evidence="2">Belongs to the YkuD family.</text>
</comment>
<feature type="domain" description="L,D-TPase catalytic" evidence="8">
    <location>
        <begin position="1"/>
        <end position="154"/>
    </location>
</feature>
<evidence type="ECO:0000256" key="3">
    <source>
        <dbReference type="ARBA" id="ARBA00022679"/>
    </source>
</evidence>
<feature type="active site" description="Proton donor/acceptor" evidence="7">
    <location>
        <position position="118"/>
    </location>
</feature>
<keyword evidence="5 7" id="KW-0573">Peptidoglycan synthesis</keyword>
<accession>A0A9W6IXN8</accession>
<feature type="active site" description="Nucleophile" evidence="7">
    <location>
        <position position="130"/>
    </location>
</feature>
<comment type="caution">
    <text evidence="9">The sequence shown here is derived from an EMBL/GenBank/DDBJ whole genome shotgun (WGS) entry which is preliminary data.</text>
</comment>
<dbReference type="Pfam" id="PF03734">
    <property type="entry name" value="YkuD"/>
    <property type="match status" value="1"/>
</dbReference>
<dbReference type="PANTHER" id="PTHR38589">
    <property type="entry name" value="BLR0621 PROTEIN"/>
    <property type="match status" value="1"/>
</dbReference>
<dbReference type="RefSeq" id="WP_204951249.1">
    <property type="nucleotide sequence ID" value="NZ_BSFF01000003.1"/>
</dbReference>
<evidence type="ECO:0000256" key="7">
    <source>
        <dbReference type="PROSITE-ProRule" id="PRU01373"/>
    </source>
</evidence>
<dbReference type="SUPFAM" id="SSF141523">
    <property type="entry name" value="L,D-transpeptidase catalytic domain-like"/>
    <property type="match status" value="1"/>
</dbReference>
<dbReference type="PANTHER" id="PTHR38589:SF1">
    <property type="entry name" value="BLR0621 PROTEIN"/>
    <property type="match status" value="1"/>
</dbReference>
<evidence type="ECO:0000256" key="2">
    <source>
        <dbReference type="ARBA" id="ARBA00005992"/>
    </source>
</evidence>
<evidence type="ECO:0000256" key="6">
    <source>
        <dbReference type="ARBA" id="ARBA00023316"/>
    </source>
</evidence>
<comment type="pathway">
    <text evidence="1 7">Cell wall biogenesis; peptidoglycan biosynthesis.</text>
</comment>
<dbReference type="InterPro" id="IPR038063">
    <property type="entry name" value="Transpep_catalytic_dom"/>
</dbReference>
<dbReference type="GO" id="GO:0071555">
    <property type="term" value="P:cell wall organization"/>
    <property type="evidence" value="ECO:0007669"/>
    <property type="project" value="UniProtKB-UniRule"/>
</dbReference>
<dbReference type="GO" id="GO:0004180">
    <property type="term" value="F:carboxypeptidase activity"/>
    <property type="evidence" value="ECO:0007669"/>
    <property type="project" value="UniProtKB-ARBA"/>
</dbReference>
<proteinExistence type="inferred from homology"/>
<reference evidence="9" key="1">
    <citation type="journal article" date="2014" name="Int. J. Syst. Evol. Microbiol.">
        <title>Complete genome sequence of Corynebacterium casei LMG S-19264T (=DSM 44701T), isolated from a smear-ripened cheese.</title>
        <authorList>
            <consortium name="US DOE Joint Genome Institute (JGI-PGF)"/>
            <person name="Walter F."/>
            <person name="Albersmeier A."/>
            <person name="Kalinowski J."/>
            <person name="Ruckert C."/>
        </authorList>
    </citation>
    <scope>NUCLEOTIDE SEQUENCE</scope>
    <source>
        <strain evidence="9">VKM B-1606</strain>
    </source>
</reference>
<evidence type="ECO:0000313" key="10">
    <source>
        <dbReference type="Proteomes" id="UP001143400"/>
    </source>
</evidence>
<dbReference type="InterPro" id="IPR005490">
    <property type="entry name" value="LD_TPept_cat_dom"/>
</dbReference>
<evidence type="ECO:0000256" key="5">
    <source>
        <dbReference type="ARBA" id="ARBA00022984"/>
    </source>
</evidence>
<organism evidence="9 10">
    <name type="scientific">Methylopila capsulata</name>
    <dbReference type="NCBI Taxonomy" id="61654"/>
    <lineage>
        <taxon>Bacteria</taxon>
        <taxon>Pseudomonadati</taxon>
        <taxon>Pseudomonadota</taxon>
        <taxon>Alphaproteobacteria</taxon>
        <taxon>Hyphomicrobiales</taxon>
        <taxon>Methylopilaceae</taxon>
        <taxon>Methylopila</taxon>
    </lineage>
</organism>
<keyword evidence="6 7" id="KW-0961">Cell wall biogenesis/degradation</keyword>
<gene>
    <name evidence="9" type="ORF">GCM10008170_30250</name>
</gene>
<keyword evidence="4 7" id="KW-0133">Cell shape</keyword>
<evidence type="ECO:0000259" key="8">
    <source>
        <dbReference type="PROSITE" id="PS52029"/>
    </source>
</evidence>
<sequence>MIAGQARFPCALGPAGIALAKREGDGVTPRGTFAIRRLWRRADRTPRPPTGLPVRATRPDDGWCDAVGHRRYNRRVKLPFPASHERMWRDDRLYDLVFELGWNDRPVRAGRGSAIFLHAARAGFTPTAGCVALAPAVLKRLAGRIGPRTVIEIGRPVPRPRRRAI</sequence>
<dbReference type="GO" id="GO:0009252">
    <property type="term" value="P:peptidoglycan biosynthetic process"/>
    <property type="evidence" value="ECO:0007669"/>
    <property type="project" value="UniProtKB-KW"/>
</dbReference>
<evidence type="ECO:0000256" key="1">
    <source>
        <dbReference type="ARBA" id="ARBA00004752"/>
    </source>
</evidence>
<dbReference type="PROSITE" id="PS52029">
    <property type="entry name" value="LD_TPASE"/>
    <property type="match status" value="1"/>
</dbReference>
<evidence type="ECO:0000313" key="9">
    <source>
        <dbReference type="EMBL" id="GLK57006.1"/>
    </source>
</evidence>
<dbReference type="Proteomes" id="UP001143400">
    <property type="component" value="Unassembled WGS sequence"/>
</dbReference>
<dbReference type="AlphaFoldDB" id="A0A9W6IXN8"/>
<dbReference type="GO" id="GO:0016740">
    <property type="term" value="F:transferase activity"/>
    <property type="evidence" value="ECO:0007669"/>
    <property type="project" value="UniProtKB-KW"/>
</dbReference>
<evidence type="ECO:0000256" key="4">
    <source>
        <dbReference type="ARBA" id="ARBA00022960"/>
    </source>
</evidence>